<dbReference type="GO" id="GO:0042393">
    <property type="term" value="F:histone binding"/>
    <property type="evidence" value="ECO:0007669"/>
    <property type="project" value="TreeGrafter"/>
</dbReference>
<feature type="compositionally biased region" description="Polar residues" evidence="1">
    <location>
        <begin position="204"/>
        <end position="219"/>
    </location>
</feature>
<dbReference type="AlphaFoldDB" id="A0AAE1JW56"/>
<comment type="caution">
    <text evidence="4">The sequence shown here is derived from an EMBL/GenBank/DDBJ whole genome shotgun (WGS) entry which is preliminary data.</text>
</comment>
<dbReference type="InterPro" id="IPR054476">
    <property type="entry name" value="Ltn1_N"/>
</dbReference>
<evidence type="ECO:0000313" key="5">
    <source>
        <dbReference type="Proteomes" id="UP001293593"/>
    </source>
</evidence>
<feature type="chain" id="PRO_5041992234" description="E3 ubiquitin-protein ligase listerin N-terminal domain-containing protein" evidence="2">
    <location>
        <begin position="29"/>
        <end position="219"/>
    </location>
</feature>
<feature type="signal peptide" evidence="2">
    <location>
        <begin position="1"/>
        <end position="28"/>
    </location>
</feature>
<sequence>MRHHGILMSIKKLFDFTVRLLFIFPVSFFDGGDEEESEEGDVDSEIAVHLKRLAKKDPTTKLKALASLSVLLKQKSVKDIVPIFPQWAFEYKKLLLDYNREVRRVAFKLSKRKPDDNLQILHSILFGKQAKDKHRAKVKEKLDKCVKEKLVDFCDVLNIPISKGSVKKEELSAKLSEFLESPHATTDVLLTDKEQKDKKRKSKATPSKSSTEASIANKA</sequence>
<evidence type="ECO:0000256" key="2">
    <source>
        <dbReference type="SAM" id="SignalP"/>
    </source>
</evidence>
<organism evidence="4 5">
    <name type="scientific">Acacia crassicarpa</name>
    <name type="common">northern wattle</name>
    <dbReference type="NCBI Taxonomy" id="499986"/>
    <lineage>
        <taxon>Eukaryota</taxon>
        <taxon>Viridiplantae</taxon>
        <taxon>Streptophyta</taxon>
        <taxon>Embryophyta</taxon>
        <taxon>Tracheophyta</taxon>
        <taxon>Spermatophyta</taxon>
        <taxon>Magnoliopsida</taxon>
        <taxon>eudicotyledons</taxon>
        <taxon>Gunneridae</taxon>
        <taxon>Pentapetalae</taxon>
        <taxon>rosids</taxon>
        <taxon>fabids</taxon>
        <taxon>Fabales</taxon>
        <taxon>Fabaceae</taxon>
        <taxon>Caesalpinioideae</taxon>
        <taxon>mimosoid clade</taxon>
        <taxon>Acacieae</taxon>
        <taxon>Acacia</taxon>
    </lineage>
</organism>
<dbReference type="EMBL" id="JAWXYG010000011">
    <property type="protein sequence ID" value="KAK4258695.1"/>
    <property type="molecule type" value="Genomic_DNA"/>
</dbReference>
<name>A0AAE1JW56_9FABA</name>
<dbReference type="InterPro" id="IPR044198">
    <property type="entry name" value="DEK"/>
</dbReference>
<gene>
    <name evidence="4" type="ORF">QN277_005118</name>
</gene>
<protein>
    <recommendedName>
        <fullName evidence="3">E3 ubiquitin-protein ligase listerin N-terminal domain-containing protein</fullName>
    </recommendedName>
</protein>
<evidence type="ECO:0000259" key="3">
    <source>
        <dbReference type="Pfam" id="PF22958"/>
    </source>
</evidence>
<dbReference type="GO" id="GO:0006325">
    <property type="term" value="P:chromatin organization"/>
    <property type="evidence" value="ECO:0007669"/>
    <property type="project" value="InterPro"/>
</dbReference>
<feature type="region of interest" description="Disordered" evidence="1">
    <location>
        <begin position="186"/>
        <end position="219"/>
    </location>
</feature>
<accession>A0AAE1JW56</accession>
<evidence type="ECO:0000256" key="1">
    <source>
        <dbReference type="SAM" id="MobiDB-lite"/>
    </source>
</evidence>
<feature type="domain" description="E3 ubiquitin-protein ligase listerin N-terminal" evidence="3">
    <location>
        <begin position="43"/>
        <end position="109"/>
    </location>
</feature>
<dbReference type="Proteomes" id="UP001293593">
    <property type="component" value="Unassembled WGS sequence"/>
</dbReference>
<dbReference type="Pfam" id="PF22958">
    <property type="entry name" value="Ltn1_1st"/>
    <property type="match status" value="1"/>
</dbReference>
<dbReference type="GO" id="GO:0005634">
    <property type="term" value="C:nucleus"/>
    <property type="evidence" value="ECO:0007669"/>
    <property type="project" value="TreeGrafter"/>
</dbReference>
<dbReference type="GO" id="GO:2000779">
    <property type="term" value="P:regulation of double-strand break repair"/>
    <property type="evidence" value="ECO:0007669"/>
    <property type="project" value="TreeGrafter"/>
</dbReference>
<keyword evidence="5" id="KW-1185">Reference proteome</keyword>
<keyword evidence="2" id="KW-0732">Signal</keyword>
<dbReference type="GO" id="GO:0003677">
    <property type="term" value="F:DNA binding"/>
    <property type="evidence" value="ECO:0007669"/>
    <property type="project" value="InterPro"/>
</dbReference>
<proteinExistence type="predicted"/>
<reference evidence="4" key="1">
    <citation type="submission" date="2023-10" db="EMBL/GenBank/DDBJ databases">
        <title>Chromosome-level genome of the transformable northern wattle, Acacia crassicarpa.</title>
        <authorList>
            <person name="Massaro I."/>
            <person name="Sinha N.R."/>
            <person name="Poethig S."/>
            <person name="Leichty A.R."/>
        </authorList>
    </citation>
    <scope>NUCLEOTIDE SEQUENCE</scope>
    <source>
        <strain evidence="4">Acra3RX</strain>
        <tissue evidence="4">Leaf</tissue>
    </source>
</reference>
<evidence type="ECO:0000313" key="4">
    <source>
        <dbReference type="EMBL" id="KAK4258695.1"/>
    </source>
</evidence>
<dbReference type="PANTHER" id="PTHR13468:SF1">
    <property type="entry name" value="PROTEIN DEK"/>
    <property type="match status" value="1"/>
</dbReference>
<dbReference type="PANTHER" id="PTHR13468">
    <property type="entry name" value="DEK PROTEIN"/>
    <property type="match status" value="1"/>
</dbReference>